<evidence type="ECO:0000313" key="2">
    <source>
        <dbReference type="Proteomes" id="UP001151760"/>
    </source>
</evidence>
<evidence type="ECO:0000313" key="1">
    <source>
        <dbReference type="EMBL" id="GJT14566.1"/>
    </source>
</evidence>
<comment type="caution">
    <text evidence="1">The sequence shown here is derived from an EMBL/GenBank/DDBJ whole genome shotgun (WGS) entry which is preliminary data.</text>
</comment>
<sequence>MEYLAKISKKARILELKQRHLKITVLTSNTPYPSRKIRRIYAYTSQKTTKETRSIRHILGRPICRTQAMDTIFWKISNVVPTPRNSRYAVQRIENEAKTVIFRSRVQAECTRYCAGDAWTNRMMTRGTAVAINDWVRGSRRSNHGHLCPVIGNDWLMIDFVGSKKSLVAMIK</sequence>
<name>A0ABQ5BLK4_9ASTR</name>
<proteinExistence type="predicted"/>
<reference evidence="1" key="1">
    <citation type="journal article" date="2022" name="Int. J. Mol. Sci.">
        <title>Draft Genome of Tanacetum Coccineum: Genomic Comparison of Closely Related Tanacetum-Family Plants.</title>
        <authorList>
            <person name="Yamashiro T."/>
            <person name="Shiraishi A."/>
            <person name="Nakayama K."/>
            <person name="Satake H."/>
        </authorList>
    </citation>
    <scope>NUCLEOTIDE SEQUENCE</scope>
</reference>
<dbReference type="EMBL" id="BQNB010013323">
    <property type="protein sequence ID" value="GJT14566.1"/>
    <property type="molecule type" value="Genomic_DNA"/>
</dbReference>
<reference evidence="1" key="2">
    <citation type="submission" date="2022-01" db="EMBL/GenBank/DDBJ databases">
        <authorList>
            <person name="Yamashiro T."/>
            <person name="Shiraishi A."/>
            <person name="Satake H."/>
            <person name="Nakayama K."/>
        </authorList>
    </citation>
    <scope>NUCLEOTIDE SEQUENCE</scope>
</reference>
<keyword evidence="2" id="KW-1185">Reference proteome</keyword>
<protein>
    <submittedName>
        <fullName evidence="1">Uncharacterized protein</fullName>
    </submittedName>
</protein>
<dbReference type="Proteomes" id="UP001151760">
    <property type="component" value="Unassembled WGS sequence"/>
</dbReference>
<organism evidence="1 2">
    <name type="scientific">Tanacetum coccineum</name>
    <dbReference type="NCBI Taxonomy" id="301880"/>
    <lineage>
        <taxon>Eukaryota</taxon>
        <taxon>Viridiplantae</taxon>
        <taxon>Streptophyta</taxon>
        <taxon>Embryophyta</taxon>
        <taxon>Tracheophyta</taxon>
        <taxon>Spermatophyta</taxon>
        <taxon>Magnoliopsida</taxon>
        <taxon>eudicotyledons</taxon>
        <taxon>Gunneridae</taxon>
        <taxon>Pentapetalae</taxon>
        <taxon>asterids</taxon>
        <taxon>campanulids</taxon>
        <taxon>Asterales</taxon>
        <taxon>Asteraceae</taxon>
        <taxon>Asteroideae</taxon>
        <taxon>Anthemideae</taxon>
        <taxon>Anthemidinae</taxon>
        <taxon>Tanacetum</taxon>
    </lineage>
</organism>
<accession>A0ABQ5BLK4</accession>
<gene>
    <name evidence="1" type="ORF">Tco_0861608</name>
</gene>